<reference evidence="1 2" key="2">
    <citation type="submission" date="2019-04" db="EMBL/GenBank/DDBJ databases">
        <authorList>
            <person name="Yang S."/>
            <person name="Wei W."/>
        </authorList>
    </citation>
    <scope>NUCLEOTIDE SEQUENCE [LARGE SCALE GENOMIC DNA]</scope>
    <source>
        <strain evidence="2">ZP60</strain>
        <plasmid evidence="1 2">unnamed1</plasmid>
    </source>
</reference>
<dbReference type="GeneID" id="8409438"/>
<dbReference type="EMBL" id="CP039376">
    <property type="protein sequence ID" value="QCD67269.1"/>
    <property type="molecule type" value="Genomic_DNA"/>
</dbReference>
<proteinExistence type="predicted"/>
<organism evidence="1 2">
    <name type="scientific">Halomicrobium mukohataei</name>
    <dbReference type="NCBI Taxonomy" id="57705"/>
    <lineage>
        <taxon>Archaea</taxon>
        <taxon>Methanobacteriati</taxon>
        <taxon>Methanobacteriota</taxon>
        <taxon>Stenosarchaea group</taxon>
        <taxon>Halobacteria</taxon>
        <taxon>Halobacteriales</taxon>
        <taxon>Haloarculaceae</taxon>
        <taxon>Halomicrobium</taxon>
    </lineage>
</organism>
<dbReference type="RefSeq" id="WP_012807523.1">
    <property type="nucleotide sequence ID" value="NZ_CP039376.1"/>
</dbReference>
<dbReference type="Proteomes" id="UP000297053">
    <property type="component" value="Plasmid unnamed1"/>
</dbReference>
<sequence length="222" mass="24945">MLEDEARSVIAIPQEQTEYGLSQVTELLKESTENKVIEVQRDAFHGKHEVFFSVGDVIMSILVIDGHKIEHYPGYCLIEFTNNNVRDLENTSDFLNTDHMDIMVATATDLYDRLTELPKVGFGIETYQSEGIPISGESFPPADRDFLTWFDIFSPAEVEAIGRETLLSAPAPRVEALEDGSILLISKNPVDNAPPEEVSEHVGIQTMTDYSDHVSRSEFYDE</sequence>
<evidence type="ECO:0000313" key="1">
    <source>
        <dbReference type="EMBL" id="QCD67269.1"/>
    </source>
</evidence>
<accession>A0A4D6KL14</accession>
<evidence type="ECO:0000313" key="2">
    <source>
        <dbReference type="Proteomes" id="UP000297053"/>
    </source>
</evidence>
<reference evidence="1 2" key="1">
    <citation type="submission" date="2019-04" db="EMBL/GenBank/DDBJ databases">
        <title>Complete genome sequence of Arthrobacter sp. ZXY-2 associated with effective atrazine degradation and salt adaptation.</title>
        <authorList>
            <person name="Zhao X."/>
        </authorList>
    </citation>
    <scope>NUCLEOTIDE SEQUENCE [LARGE SCALE GENOMIC DNA]</scope>
    <source>
        <strain evidence="2">ZP60</strain>
        <plasmid evidence="1 2">unnamed1</plasmid>
    </source>
</reference>
<gene>
    <name evidence="1" type="ORF">E5139_16660</name>
</gene>
<dbReference type="KEGG" id="halz:E5139_16660"/>
<dbReference type="AlphaFoldDB" id="A0A4D6KL14"/>
<geneLocation type="plasmid" evidence="1">
    <name>unnamed1</name>
</geneLocation>
<name>A0A4D6KL14_9EURY</name>
<keyword evidence="1" id="KW-0614">Plasmid</keyword>
<protein>
    <submittedName>
        <fullName evidence="1">Uncharacterized protein</fullName>
    </submittedName>
</protein>